<proteinExistence type="predicted"/>
<sequence>MLAGVANITDPIKRDWVLRNTDVAEIWSVGRKMKLRLGAIFAAGRCWIRWAKTKNPISALKMMS</sequence>
<accession>A0AAU8U2G0</accession>
<reference evidence="1 2" key="1">
    <citation type="journal article" date="2015" name="Genome Announc.">
        <title>Complete Genome Sequence of Biocontrol Strain Pseudomonas fluorescens LBUM223.</title>
        <authorList>
            <person name="Roquigny R."/>
            <person name="Arseneault T."/>
            <person name="Gadkar V.J."/>
            <person name="Novinscak A."/>
            <person name="Joly D.L."/>
            <person name="Filion M."/>
        </authorList>
    </citation>
    <scope>NUCLEOTIDE SEQUENCE [LARGE SCALE GENOMIC DNA]</scope>
    <source>
        <strain evidence="1 2">LBUM223</strain>
    </source>
</reference>
<dbReference type="AlphaFoldDB" id="A0AAU8U2G0"/>
<dbReference type="KEGG" id="pfb:VO64_4331"/>
<protein>
    <submittedName>
        <fullName evidence="1">Error-prone, lesion bypass DNA polymerase V (UmuC)</fullName>
    </submittedName>
</protein>
<evidence type="ECO:0000313" key="1">
    <source>
        <dbReference type="EMBL" id="AKA84877.1"/>
    </source>
</evidence>
<organism evidence="1 2">
    <name type="scientific">Pseudomonas synxantha</name>
    <dbReference type="NCBI Taxonomy" id="47883"/>
    <lineage>
        <taxon>Bacteria</taxon>
        <taxon>Pseudomonadati</taxon>
        <taxon>Pseudomonadota</taxon>
        <taxon>Gammaproteobacteria</taxon>
        <taxon>Pseudomonadales</taxon>
        <taxon>Pseudomonadaceae</taxon>
        <taxon>Pseudomonas</taxon>
    </lineage>
</organism>
<dbReference type="Proteomes" id="UP000033099">
    <property type="component" value="Chromosome"/>
</dbReference>
<dbReference type="EMBL" id="CP011117">
    <property type="protein sequence ID" value="AKA84877.1"/>
    <property type="molecule type" value="Genomic_DNA"/>
</dbReference>
<gene>
    <name evidence="1" type="ORF">VO64_4331</name>
</gene>
<name>A0AAU8U2G0_9PSED</name>
<evidence type="ECO:0000313" key="2">
    <source>
        <dbReference type="Proteomes" id="UP000033099"/>
    </source>
</evidence>